<reference evidence="4 5" key="1">
    <citation type="submission" date="2021-06" db="EMBL/GenBank/DDBJ databases">
        <authorList>
            <person name="Kallberg Y."/>
            <person name="Tangrot J."/>
            <person name="Rosling A."/>
        </authorList>
    </citation>
    <scope>NUCLEOTIDE SEQUENCE [LARGE SCALE GENOMIC DNA]</scope>
    <source>
        <strain evidence="4 5">120-4 pot B 10/14</strain>
    </source>
</reference>
<evidence type="ECO:0000256" key="2">
    <source>
        <dbReference type="SAM" id="MobiDB-lite"/>
    </source>
</evidence>
<feature type="non-terminal residue" evidence="4">
    <location>
        <position position="694"/>
    </location>
</feature>
<comment type="caution">
    <text evidence="4">The sequence shown here is derived from an EMBL/GenBank/DDBJ whole genome shotgun (WGS) entry which is preliminary data.</text>
</comment>
<dbReference type="Proteomes" id="UP000789901">
    <property type="component" value="Unassembled WGS sequence"/>
</dbReference>
<dbReference type="InterPro" id="IPR013762">
    <property type="entry name" value="Integrase-like_cat_sf"/>
</dbReference>
<organism evidence="4 5">
    <name type="scientific">Gigaspora margarita</name>
    <dbReference type="NCBI Taxonomy" id="4874"/>
    <lineage>
        <taxon>Eukaryota</taxon>
        <taxon>Fungi</taxon>
        <taxon>Fungi incertae sedis</taxon>
        <taxon>Mucoromycota</taxon>
        <taxon>Glomeromycotina</taxon>
        <taxon>Glomeromycetes</taxon>
        <taxon>Diversisporales</taxon>
        <taxon>Gigasporaceae</taxon>
        <taxon>Gigaspora</taxon>
    </lineage>
</organism>
<protein>
    <submittedName>
        <fullName evidence="4">21813_t:CDS:1</fullName>
    </submittedName>
</protein>
<feature type="region of interest" description="Disordered" evidence="2">
    <location>
        <begin position="85"/>
        <end position="137"/>
    </location>
</feature>
<keyword evidence="1" id="KW-0233">DNA recombination</keyword>
<keyword evidence="5" id="KW-1185">Reference proteome</keyword>
<feature type="compositionally biased region" description="Basic and acidic residues" evidence="2">
    <location>
        <begin position="96"/>
        <end position="113"/>
    </location>
</feature>
<evidence type="ECO:0000259" key="3">
    <source>
        <dbReference type="PROSITE" id="PS51898"/>
    </source>
</evidence>
<dbReference type="InterPro" id="IPR002104">
    <property type="entry name" value="Integrase_catalytic"/>
</dbReference>
<dbReference type="PROSITE" id="PS51898">
    <property type="entry name" value="TYR_RECOMBINASE"/>
    <property type="match status" value="1"/>
</dbReference>
<dbReference type="InterPro" id="IPR011010">
    <property type="entry name" value="DNA_brk_join_enz"/>
</dbReference>
<dbReference type="SUPFAM" id="SSF56349">
    <property type="entry name" value="DNA breaking-rejoining enzymes"/>
    <property type="match status" value="1"/>
</dbReference>
<feature type="domain" description="Tyr recombinase" evidence="3">
    <location>
        <begin position="555"/>
        <end position="694"/>
    </location>
</feature>
<name>A0ABN7VSP7_GIGMA</name>
<dbReference type="Gene3D" id="1.10.443.10">
    <property type="entry name" value="Intergrase catalytic core"/>
    <property type="match status" value="1"/>
</dbReference>
<evidence type="ECO:0000256" key="1">
    <source>
        <dbReference type="ARBA" id="ARBA00023172"/>
    </source>
</evidence>
<proteinExistence type="predicted"/>
<evidence type="ECO:0000313" key="5">
    <source>
        <dbReference type="Proteomes" id="UP000789901"/>
    </source>
</evidence>
<feature type="compositionally biased region" description="Polar residues" evidence="2">
    <location>
        <begin position="119"/>
        <end position="128"/>
    </location>
</feature>
<gene>
    <name evidence="4" type="ORF">GMARGA_LOCUS21710</name>
</gene>
<feature type="region of interest" description="Disordered" evidence="2">
    <location>
        <begin position="36"/>
        <end position="68"/>
    </location>
</feature>
<accession>A0ABN7VSP7</accession>
<evidence type="ECO:0000313" key="4">
    <source>
        <dbReference type="EMBL" id="CAG8794050.1"/>
    </source>
</evidence>
<feature type="non-terminal residue" evidence="4">
    <location>
        <position position="1"/>
    </location>
</feature>
<sequence length="694" mass="77348">DPGGFEKEIHRSARTFELRAFTLRVAEEEGWTWRQENKQNHKKGTPYLTIEGLGKPRGNSLGVGVQPHPNHGHIASVCASRLAEGSTRESGFFRSKTGDKRNRTKEQKEKDDGQYGAEQRSSWKNSRVSGGEVLDGKNKPTARCSLLVKKSGPPISKGCMKSGRKQQPDTIEKNKVLWASGEHGKGTSNSTGIEVREDKEMLESTDGCKLGYGKTIGKDHRKGPESGKGLCPDTDAVNRRVWEWNERVWLSDQAKTNIRWLTENLERYNGRPAWRPSLVKSLFVDASTTGWCAKLEGQTAFGNWRGKFDYQEIAKLEARFLGLDIYRQLYSISNNEARRKTVVAKEAYRRLWQGRDISGDRDDFWTTLDRPNGIPYEHEITKIQQLPLLSRGGGDKFASLHEELQSKDNSSDPRMAISRVVAAASGIGLGGPASTGVKGREILGGAHLAVKELSQKAKVLAKEAVSPFYKAKAEKYWTLYEKFCERFELDVDNPRENGILAFIMWLDVIGLTSQILRVLQVVINNLRFEGKKNFRKLLGVAQVLKAIKKEVSKSKTPDWPRDPLPVAALRHYMDVPPSVASGSMHRRDVALVALGLRTMRRLGELGELTMKDDNDGILLLKQYLEIQPATSLEVPLFLSRQGKKVSVVAIGSVVKQFAEHAGLNSKFTAHSLKIGESTTAMMAGISLSQIRAIG</sequence>
<dbReference type="EMBL" id="CAJVQB010020283">
    <property type="protein sequence ID" value="CAG8794050.1"/>
    <property type="molecule type" value="Genomic_DNA"/>
</dbReference>